<feature type="domain" description="RRM" evidence="4">
    <location>
        <begin position="214"/>
        <end position="295"/>
    </location>
</feature>
<dbReference type="PROSITE" id="PS50102">
    <property type="entry name" value="RRM"/>
    <property type="match status" value="2"/>
</dbReference>
<comment type="caution">
    <text evidence="5">The sequence shown here is derived from an EMBL/GenBank/DDBJ whole genome shotgun (WGS) entry which is preliminary data.</text>
</comment>
<dbReference type="PANTHER" id="PTHR48025:SF1">
    <property type="entry name" value="RRM DOMAIN-CONTAINING PROTEIN"/>
    <property type="match status" value="1"/>
</dbReference>
<evidence type="ECO:0000256" key="3">
    <source>
        <dbReference type="SAM" id="MobiDB-lite"/>
    </source>
</evidence>
<dbReference type="GO" id="GO:0003729">
    <property type="term" value="F:mRNA binding"/>
    <property type="evidence" value="ECO:0007669"/>
    <property type="project" value="TreeGrafter"/>
</dbReference>
<feature type="region of interest" description="Disordered" evidence="3">
    <location>
        <begin position="374"/>
        <end position="404"/>
    </location>
</feature>
<dbReference type="InterPro" id="IPR000504">
    <property type="entry name" value="RRM_dom"/>
</dbReference>
<gene>
    <name evidence="5" type="ORF">NLI96_g4843</name>
</gene>
<accession>A0AAD5YHJ3</accession>
<protein>
    <recommendedName>
        <fullName evidence="4">RRM domain-containing protein</fullName>
    </recommendedName>
</protein>
<name>A0AAD5YHJ3_9APHY</name>
<sequence>MSLSSHLVSRFHRDSHIVKVENVAQSVTAQEIVNLFSSLIGEVSTYSGLIGDKNRRFLEISFYTQDAAKKALCMNGYTVAGVPLAEFTEIFAQYGTVSHAVILATVDNASRRRGFVVMNTHSEARAAMDALSRKEIKGHTIDVSWAVVQRSQGFLDGGDRTVMLSNQSTTPSPSPSLFDIDTTSSVSSRVHSPAMMTPPPEPQTPDGLPSAPVLALLVSNLPSALFSSSADLRPLLCPYGEVKKLQIMGSSTASNPSTTSVLVEYNTLEQVREAHDSLKGQIYANLPLKVEFLDPILQRPTGLVRLYSAPEINTRLNPHAAPFSVTTTAKSEVSLRPLQDINNYKLAPLANGLVGSNQSIAPTATLPAPNTLYPPPHHVRPNSAPSLWNADTSTRSSQSSPWTCAPQNWPNLLTSNLRSSYSA</sequence>
<dbReference type="Pfam" id="PF00076">
    <property type="entry name" value="RRM_1"/>
    <property type="match status" value="1"/>
</dbReference>
<dbReference type="InterPro" id="IPR012677">
    <property type="entry name" value="Nucleotide-bd_a/b_plait_sf"/>
</dbReference>
<organism evidence="5 6">
    <name type="scientific">Meripilus lineatus</name>
    <dbReference type="NCBI Taxonomy" id="2056292"/>
    <lineage>
        <taxon>Eukaryota</taxon>
        <taxon>Fungi</taxon>
        <taxon>Dikarya</taxon>
        <taxon>Basidiomycota</taxon>
        <taxon>Agaricomycotina</taxon>
        <taxon>Agaricomycetes</taxon>
        <taxon>Polyporales</taxon>
        <taxon>Meripilaceae</taxon>
        <taxon>Meripilus</taxon>
    </lineage>
</organism>
<dbReference type="Proteomes" id="UP001212997">
    <property type="component" value="Unassembled WGS sequence"/>
</dbReference>
<keyword evidence="1 2" id="KW-0694">RNA-binding</keyword>
<dbReference type="InterPro" id="IPR050502">
    <property type="entry name" value="Euk_RNA-bind_prot"/>
</dbReference>
<dbReference type="PANTHER" id="PTHR48025">
    <property type="entry name" value="OS02G0815200 PROTEIN"/>
    <property type="match status" value="1"/>
</dbReference>
<dbReference type="SUPFAM" id="SSF54928">
    <property type="entry name" value="RNA-binding domain, RBD"/>
    <property type="match status" value="2"/>
</dbReference>
<evidence type="ECO:0000256" key="1">
    <source>
        <dbReference type="ARBA" id="ARBA00022884"/>
    </source>
</evidence>
<evidence type="ECO:0000256" key="2">
    <source>
        <dbReference type="PROSITE-ProRule" id="PRU00176"/>
    </source>
</evidence>
<dbReference type="SMART" id="SM00360">
    <property type="entry name" value="RRM"/>
    <property type="match status" value="2"/>
</dbReference>
<feature type="domain" description="RRM" evidence="4">
    <location>
        <begin position="70"/>
        <end position="148"/>
    </location>
</feature>
<evidence type="ECO:0000313" key="6">
    <source>
        <dbReference type="Proteomes" id="UP001212997"/>
    </source>
</evidence>
<evidence type="ECO:0000259" key="4">
    <source>
        <dbReference type="PROSITE" id="PS50102"/>
    </source>
</evidence>
<proteinExistence type="predicted"/>
<reference evidence="5" key="1">
    <citation type="submission" date="2022-07" db="EMBL/GenBank/DDBJ databases">
        <title>Genome Sequence of Physisporinus lineatus.</title>
        <authorList>
            <person name="Buettner E."/>
        </authorList>
    </citation>
    <scope>NUCLEOTIDE SEQUENCE</scope>
    <source>
        <strain evidence="5">VT162</strain>
    </source>
</reference>
<keyword evidence="6" id="KW-1185">Reference proteome</keyword>
<dbReference type="GO" id="GO:0005634">
    <property type="term" value="C:nucleus"/>
    <property type="evidence" value="ECO:0007669"/>
    <property type="project" value="TreeGrafter"/>
</dbReference>
<dbReference type="EMBL" id="JANAWD010000148">
    <property type="protein sequence ID" value="KAJ3485584.1"/>
    <property type="molecule type" value="Genomic_DNA"/>
</dbReference>
<dbReference type="Gene3D" id="3.30.70.330">
    <property type="match status" value="3"/>
</dbReference>
<feature type="compositionally biased region" description="Polar residues" evidence="3">
    <location>
        <begin position="383"/>
        <end position="404"/>
    </location>
</feature>
<dbReference type="CDD" id="cd00590">
    <property type="entry name" value="RRM_SF"/>
    <property type="match status" value="1"/>
</dbReference>
<feature type="region of interest" description="Disordered" evidence="3">
    <location>
        <begin position="188"/>
        <end position="207"/>
    </location>
</feature>
<dbReference type="AlphaFoldDB" id="A0AAD5YHJ3"/>
<dbReference type="InterPro" id="IPR035979">
    <property type="entry name" value="RBD_domain_sf"/>
</dbReference>
<evidence type="ECO:0000313" key="5">
    <source>
        <dbReference type="EMBL" id="KAJ3485584.1"/>
    </source>
</evidence>